<keyword evidence="9" id="KW-0406">Ion transport</keyword>
<dbReference type="Gene3D" id="3.30.200.20">
    <property type="entry name" value="Phosphorylase Kinase, domain 1"/>
    <property type="match status" value="1"/>
</dbReference>
<dbReference type="SUPFAM" id="SSF56112">
    <property type="entry name" value="Protein kinase-like (PK-like)"/>
    <property type="match status" value="1"/>
</dbReference>
<dbReference type="GO" id="GO:0004674">
    <property type="term" value="F:protein serine/threonine kinase activity"/>
    <property type="evidence" value="ECO:0007669"/>
    <property type="project" value="UniProtKB-KW"/>
</dbReference>
<dbReference type="PRINTS" id="PR00122">
    <property type="entry name" value="VACATPASE"/>
</dbReference>
<comment type="similarity">
    <text evidence="2">Belongs to the V-ATPase proteolipid subunit family.</text>
</comment>
<dbReference type="Gene3D" id="1.20.120.610">
    <property type="entry name" value="lithium bound rotor ring of v- atpase"/>
    <property type="match status" value="1"/>
</dbReference>
<keyword evidence="13" id="KW-0175">Coiled coil</keyword>
<evidence type="ECO:0000256" key="8">
    <source>
        <dbReference type="ARBA" id="ARBA00022989"/>
    </source>
</evidence>
<dbReference type="Proteomes" id="UP000604046">
    <property type="component" value="Unassembled WGS sequence"/>
</dbReference>
<keyword evidence="6 12" id="KW-0547">Nucleotide-binding</keyword>
<evidence type="ECO:0000256" key="13">
    <source>
        <dbReference type="SAM" id="Coils"/>
    </source>
</evidence>
<evidence type="ECO:0000256" key="11">
    <source>
        <dbReference type="PROSITE-ProRule" id="PRU00042"/>
    </source>
</evidence>
<dbReference type="InterPro" id="IPR001245">
    <property type="entry name" value="Ser-Thr/Tyr_kinase_cat_dom"/>
</dbReference>
<keyword evidence="8 15" id="KW-1133">Transmembrane helix</keyword>
<dbReference type="InterPro" id="IPR000719">
    <property type="entry name" value="Prot_kinase_dom"/>
</dbReference>
<feature type="domain" description="Protein kinase" evidence="16">
    <location>
        <begin position="487"/>
        <end position="760"/>
    </location>
</feature>
<keyword evidence="5 15" id="KW-0812">Transmembrane</keyword>
<comment type="caution">
    <text evidence="18">The sequence shown here is derived from an EMBL/GenBank/DDBJ whole genome shotgun (WGS) entry which is preliminary data.</text>
</comment>
<feature type="domain" description="C2H2-type" evidence="17">
    <location>
        <begin position="860"/>
        <end position="888"/>
    </location>
</feature>
<dbReference type="InterPro" id="IPR017441">
    <property type="entry name" value="Protein_kinase_ATP_BS"/>
</dbReference>
<feature type="binding site" evidence="12">
    <location>
        <position position="514"/>
    </location>
    <ligand>
        <name>ATP</name>
        <dbReference type="ChEBI" id="CHEBI:30616"/>
    </ligand>
</feature>
<keyword evidence="4" id="KW-0418">Kinase</keyword>
<evidence type="ECO:0000256" key="9">
    <source>
        <dbReference type="ARBA" id="ARBA00023065"/>
    </source>
</evidence>
<proteinExistence type="inferred from homology"/>
<organism evidence="18 19">
    <name type="scientific">Symbiodinium natans</name>
    <dbReference type="NCBI Taxonomy" id="878477"/>
    <lineage>
        <taxon>Eukaryota</taxon>
        <taxon>Sar</taxon>
        <taxon>Alveolata</taxon>
        <taxon>Dinophyceae</taxon>
        <taxon>Suessiales</taxon>
        <taxon>Symbiodiniaceae</taxon>
        <taxon>Symbiodinium</taxon>
    </lineage>
</organism>
<dbReference type="PROSITE" id="PS50011">
    <property type="entry name" value="PROTEIN_KINASE_DOM"/>
    <property type="match status" value="1"/>
</dbReference>
<dbReference type="Gene3D" id="1.10.510.10">
    <property type="entry name" value="Transferase(Phosphotransferase) domain 1"/>
    <property type="match status" value="1"/>
</dbReference>
<evidence type="ECO:0000256" key="1">
    <source>
        <dbReference type="ARBA" id="ARBA00004141"/>
    </source>
</evidence>
<evidence type="ECO:0000313" key="18">
    <source>
        <dbReference type="EMBL" id="CAE6930409.1"/>
    </source>
</evidence>
<dbReference type="PROSITE" id="PS00028">
    <property type="entry name" value="ZINC_FINGER_C2H2_1"/>
    <property type="match status" value="1"/>
</dbReference>
<dbReference type="InterPro" id="IPR013087">
    <property type="entry name" value="Znf_C2H2_type"/>
</dbReference>
<evidence type="ECO:0000259" key="17">
    <source>
        <dbReference type="PROSITE" id="PS50157"/>
    </source>
</evidence>
<evidence type="ECO:0000313" key="19">
    <source>
        <dbReference type="Proteomes" id="UP000604046"/>
    </source>
</evidence>
<evidence type="ECO:0000256" key="12">
    <source>
        <dbReference type="PROSITE-ProRule" id="PRU10141"/>
    </source>
</evidence>
<evidence type="ECO:0000256" key="4">
    <source>
        <dbReference type="ARBA" id="ARBA00022527"/>
    </source>
</evidence>
<evidence type="ECO:0000256" key="2">
    <source>
        <dbReference type="ARBA" id="ARBA00007296"/>
    </source>
</evidence>
<evidence type="ECO:0000259" key="16">
    <source>
        <dbReference type="PROSITE" id="PS50011"/>
    </source>
</evidence>
<dbReference type="InterPro" id="IPR008271">
    <property type="entry name" value="Ser/Thr_kinase_AS"/>
</dbReference>
<dbReference type="InterPro" id="IPR000245">
    <property type="entry name" value="ATPase_proteolipid_csu"/>
</dbReference>
<dbReference type="PROSITE" id="PS50157">
    <property type="entry name" value="ZINC_FINGER_C2H2_2"/>
    <property type="match status" value="1"/>
</dbReference>
<dbReference type="EMBL" id="CAJNDS010000040">
    <property type="protein sequence ID" value="CAE6930409.1"/>
    <property type="molecule type" value="Genomic_DNA"/>
</dbReference>
<dbReference type="InterPro" id="IPR007042">
    <property type="entry name" value="SERRATE/Ars2_C"/>
</dbReference>
<dbReference type="InterPro" id="IPR055164">
    <property type="entry name" value="EDR1/CTR1/ARMC3-like_pept-like"/>
</dbReference>
<keyword evidence="4" id="KW-0808">Transferase</keyword>
<keyword evidence="3" id="KW-0813">Transport</keyword>
<keyword evidence="4" id="KW-0723">Serine/threonine-protein kinase</keyword>
<dbReference type="CDD" id="cd18176">
    <property type="entry name" value="ATP-synt_Vo_c_ATP6C_rpt2"/>
    <property type="match status" value="1"/>
</dbReference>
<evidence type="ECO:0000256" key="15">
    <source>
        <dbReference type="SAM" id="Phobius"/>
    </source>
</evidence>
<dbReference type="GO" id="GO:0008270">
    <property type="term" value="F:zinc ion binding"/>
    <property type="evidence" value="ECO:0007669"/>
    <property type="project" value="UniProtKB-KW"/>
</dbReference>
<evidence type="ECO:0000256" key="5">
    <source>
        <dbReference type="ARBA" id="ARBA00022692"/>
    </source>
</evidence>
<evidence type="ECO:0000256" key="6">
    <source>
        <dbReference type="ARBA" id="ARBA00022741"/>
    </source>
</evidence>
<dbReference type="Pfam" id="PF14381">
    <property type="entry name" value="EDR1_CTR1_ARMC3_pept"/>
    <property type="match status" value="1"/>
</dbReference>
<feature type="coiled-coil region" evidence="13">
    <location>
        <begin position="799"/>
        <end position="826"/>
    </location>
</feature>
<comment type="subcellular location">
    <subcellularLocation>
        <location evidence="1">Membrane</location>
        <topology evidence="1">Multi-pass membrane protein</topology>
    </subcellularLocation>
</comment>
<name>A0A812GWH6_9DINO</name>
<dbReference type="Pfam" id="PF04959">
    <property type="entry name" value="ARS2"/>
    <property type="match status" value="1"/>
</dbReference>
<keyword evidence="11" id="KW-0863">Zinc-finger</keyword>
<dbReference type="AlphaFoldDB" id="A0A812GWH6"/>
<gene>
    <name evidence="18" type="primary">CTR1</name>
    <name evidence="18" type="ORF">SNAT2548_LOCUS817</name>
</gene>
<evidence type="ECO:0000256" key="10">
    <source>
        <dbReference type="ARBA" id="ARBA00023136"/>
    </source>
</evidence>
<dbReference type="GO" id="GO:0005524">
    <property type="term" value="F:ATP binding"/>
    <property type="evidence" value="ECO:0007669"/>
    <property type="project" value="UniProtKB-UniRule"/>
</dbReference>
<reference evidence="18" key="1">
    <citation type="submission" date="2021-02" db="EMBL/GenBank/DDBJ databases">
        <authorList>
            <person name="Dougan E. K."/>
            <person name="Rhodes N."/>
            <person name="Thang M."/>
            <person name="Chan C."/>
        </authorList>
    </citation>
    <scope>NUCLEOTIDE SEQUENCE</scope>
</reference>
<protein>
    <submittedName>
        <fullName evidence="18">CTR1 protein</fullName>
    </submittedName>
</protein>
<keyword evidence="7 12" id="KW-0067">ATP-binding</keyword>
<dbReference type="OrthoDB" id="443632at2759"/>
<accession>A0A812GWH6</accession>
<sequence length="928" mass="100481">MAGVLGIYGLITAATGSEFQQPKPVRHASVNIEVIINGKMDAANYSAYSGYAHLGAGLTVGMSSLAAGLAIGIVGDAGVRANAQQPRLFVGMILILIFAEALGLYGLIVGLASVEQVVASTAEGKGKGTVRVFGQASLPLVGVSSAVFFNRRYSLQQWCSLMAVSLGLITFYYVKAKASTCFRTFGCVRTTMTDTSQSDGIALEEPSNLNSTDSEDSDSDIHHPRNASNSKHMKRCDLPIGQFMPAFVSLQTWRRGGFIKGGNRHRERSKLEANSRMDDGFREAGLNVDPLTPGVECLLVDRSQDEALEHFVERCRKKLRKAKDEAAQAMVLALLVSDACGRSGVHAADLEARHAELVASQRRTNGELLLGSLLGEIASPSRSSHSRTGAALGPERAILFKAVADWLGTFGCTLQRQQHALHNVVNISQMPCIVDLLFDPGALYEDPSTRAQVSTPSDEEHLHPRERVEGSLATVFTDRPQWSHAAASVARGIGRGGFGEVFHGRWAGVRVAVKEMKDNSRAPSDADVVDFLLEIAMLSQLNHPNIVRFWRGSTEMHGGSRSLLMVTEYIKQGGLSRLLHGHGGPALPDPLTLGQSLSFALDVARGVQYLHSQRILHLDLKSPNVLCAPIWTAKLCDFGLAKMRGEATYVQSTLQGVSPVWAPPEMFDASSGGLTEKADVYSFAVIFFELLTKQVPFAEVSASKLPAAKAAGQIPRIPQSVPADCADLIEQCCALTPIARPSMSGAAARVREIAQSHEIQLSDVKPPAALLRFDDDQERRVQEAEEAAAKSLIDVDKQRAHLRMDLSELHRKIEVARKQAAELGSQSNGACGGQGTLQDAADADDSWCEPFIQEVAGAKFRCALCSKLFRGPEFVKRHLEAKHREEAKRLIEDKYFDCDVSREDAIPLHHAMGNAGTGRWKGLQDDIG</sequence>
<dbReference type="Pfam" id="PF07714">
    <property type="entry name" value="PK_Tyr_Ser-Thr"/>
    <property type="match status" value="1"/>
</dbReference>
<dbReference type="PROSITE" id="PS00108">
    <property type="entry name" value="PROTEIN_KINASE_ST"/>
    <property type="match status" value="1"/>
</dbReference>
<feature type="transmembrane region" description="Helical" evidence="15">
    <location>
        <begin position="88"/>
        <end position="112"/>
    </location>
</feature>
<dbReference type="PANTHER" id="PTHR44329">
    <property type="entry name" value="SERINE/THREONINE-PROTEIN KINASE TNNI3K-RELATED"/>
    <property type="match status" value="1"/>
</dbReference>
<keyword evidence="19" id="KW-1185">Reference proteome</keyword>
<dbReference type="PROSITE" id="PS00107">
    <property type="entry name" value="PROTEIN_KINASE_ATP"/>
    <property type="match status" value="1"/>
</dbReference>
<feature type="region of interest" description="Disordered" evidence="14">
    <location>
        <begin position="197"/>
        <end position="232"/>
    </location>
</feature>
<dbReference type="InterPro" id="IPR002379">
    <property type="entry name" value="ATPase_proteolipid_c-like_dom"/>
</dbReference>
<dbReference type="InterPro" id="IPR011009">
    <property type="entry name" value="Kinase-like_dom_sf"/>
</dbReference>
<evidence type="ECO:0000256" key="3">
    <source>
        <dbReference type="ARBA" id="ARBA00022448"/>
    </source>
</evidence>
<dbReference type="SMART" id="SM00220">
    <property type="entry name" value="S_TKc"/>
    <property type="match status" value="1"/>
</dbReference>
<keyword evidence="10 15" id="KW-0472">Membrane</keyword>
<evidence type="ECO:0000256" key="14">
    <source>
        <dbReference type="SAM" id="MobiDB-lite"/>
    </source>
</evidence>
<dbReference type="Pfam" id="PF00137">
    <property type="entry name" value="ATP-synt_C"/>
    <property type="match status" value="1"/>
</dbReference>
<dbReference type="GO" id="GO:0046961">
    <property type="term" value="F:proton-transporting ATPase activity, rotational mechanism"/>
    <property type="evidence" value="ECO:0007669"/>
    <property type="project" value="InterPro"/>
</dbReference>
<feature type="transmembrane region" description="Helical" evidence="15">
    <location>
        <begin position="54"/>
        <end position="76"/>
    </location>
</feature>
<evidence type="ECO:0000256" key="7">
    <source>
        <dbReference type="ARBA" id="ARBA00022840"/>
    </source>
</evidence>
<dbReference type="InterPro" id="IPR051681">
    <property type="entry name" value="Ser/Thr_Kinases-Pseudokinases"/>
</dbReference>
<keyword evidence="11" id="KW-0862">Zinc</keyword>
<dbReference type="GO" id="GO:0033179">
    <property type="term" value="C:proton-transporting V-type ATPase, V0 domain"/>
    <property type="evidence" value="ECO:0007669"/>
    <property type="project" value="InterPro"/>
</dbReference>
<dbReference type="InterPro" id="IPR035921">
    <property type="entry name" value="F/V-ATP_Csub_sf"/>
</dbReference>
<dbReference type="SUPFAM" id="SSF81333">
    <property type="entry name" value="F1F0 ATP synthase subunit C"/>
    <property type="match status" value="1"/>
</dbReference>
<keyword evidence="11" id="KW-0479">Metal-binding</keyword>